<evidence type="ECO:0000313" key="1">
    <source>
        <dbReference type="EMBL" id="GAW26410.1"/>
    </source>
</evidence>
<keyword evidence="2" id="KW-1185">Reference proteome</keyword>
<accession>A0A1S8A9M8</accession>
<sequence>MELLEYTKLTPEGNYRTYNVDTFEIALDKDHYSSEKYKKLEAYPVLSQLTEVSREPLTERNLIS</sequence>
<dbReference type="Proteomes" id="UP000054516">
    <property type="component" value="Unassembled WGS sequence"/>
</dbReference>
<proteinExistence type="predicted"/>
<organism evidence="1">
    <name type="scientific">Rosellinia necatrix</name>
    <name type="common">White root-rot fungus</name>
    <dbReference type="NCBI Taxonomy" id="77044"/>
    <lineage>
        <taxon>Eukaryota</taxon>
        <taxon>Fungi</taxon>
        <taxon>Dikarya</taxon>
        <taxon>Ascomycota</taxon>
        <taxon>Pezizomycotina</taxon>
        <taxon>Sordariomycetes</taxon>
        <taxon>Xylariomycetidae</taxon>
        <taxon>Xylariales</taxon>
        <taxon>Xylariaceae</taxon>
        <taxon>Rosellinia</taxon>
    </lineage>
</organism>
<dbReference type="AlphaFoldDB" id="A0A1S8A9M8"/>
<protein>
    <submittedName>
        <fullName evidence="1">Uncharacterized protein</fullName>
    </submittedName>
</protein>
<evidence type="ECO:0000313" key="2">
    <source>
        <dbReference type="Proteomes" id="UP000054516"/>
    </source>
</evidence>
<dbReference type="EMBL" id="DF977476">
    <property type="protein sequence ID" value="GAW26410.1"/>
    <property type="molecule type" value="Genomic_DNA"/>
</dbReference>
<gene>
    <name evidence="1" type="ORF">SAMD00023353_3100010</name>
</gene>
<name>A0A1S8A9M8_ROSNE</name>
<reference evidence="1" key="1">
    <citation type="submission" date="2016-03" db="EMBL/GenBank/DDBJ databases">
        <title>Draft genome sequence of Rosellinia necatrix.</title>
        <authorList>
            <person name="Kanematsu S."/>
        </authorList>
    </citation>
    <scope>NUCLEOTIDE SEQUENCE [LARGE SCALE GENOMIC DNA]</scope>
    <source>
        <strain evidence="1">W97</strain>
    </source>
</reference>